<accession>A0A0H5QNH6</accession>
<reference evidence="1" key="1">
    <citation type="submission" date="2015-06" db="EMBL/GenBank/DDBJ databases">
        <authorList>
            <person name="Joergensen T."/>
        </authorList>
    </citation>
    <scope>NUCLEOTIDE SEQUENCE</scope>
    <source>
        <strain evidence="1">RGFK1471</strain>
    </source>
</reference>
<evidence type="ECO:0000313" key="1">
    <source>
        <dbReference type="EMBL" id="CRY97297.1"/>
    </source>
</evidence>
<proteinExistence type="predicted"/>
<name>A0A0H5QNH6_9ZZZZ</name>
<dbReference type="AlphaFoldDB" id="A0A0H5QNH6"/>
<reference evidence="1" key="2">
    <citation type="submission" date="2015-07" db="EMBL/GenBank/DDBJ databases">
        <title>Plasmids, circular viruses and viroids from rat gut.</title>
        <authorList>
            <person name="Jorgensen T.J."/>
            <person name="Hansen M.A."/>
            <person name="Xu Z."/>
            <person name="Tabak M.A."/>
            <person name="Sorensen S.J."/>
            <person name="Hansen L.H."/>
        </authorList>
    </citation>
    <scope>NUCLEOTIDE SEQUENCE</scope>
    <source>
        <strain evidence="1">RGFK1471</strain>
    </source>
</reference>
<organism evidence="1">
    <name type="scientific">uncultured prokaryote</name>
    <dbReference type="NCBI Taxonomy" id="198431"/>
    <lineage>
        <taxon>unclassified sequences</taxon>
        <taxon>environmental samples</taxon>
    </lineage>
</organism>
<dbReference type="EMBL" id="LN854012">
    <property type="protein sequence ID" value="CRY97297.1"/>
    <property type="molecule type" value="Genomic_DNA"/>
</dbReference>
<protein>
    <submittedName>
        <fullName evidence="1">Uncharacterized protein</fullName>
    </submittedName>
</protein>
<sequence length="227" mass="24140">MPYPRHWLFVFGGTYESADETGEIWQCGIRGTPAAGSAWDYGDEDTVLAAIQGPVNAWWIASANVMRSDCKLRFLKLNEIAPDGKYADPTTSHTYMYGTPASGPSAPNQSSILTLAISWRTARMRGISSNGRIYPPIALTVTAGSPRVGASMQNSARDAGKSLLSAINQPTGGTFAIAPCVVSKGANGGSGSGAVELITSVRVGNVVDVQRRRKNQLKESYVSANWP</sequence>